<dbReference type="InterPro" id="IPR036388">
    <property type="entry name" value="WH-like_DNA-bd_sf"/>
</dbReference>
<dbReference type="Proteomes" id="UP001202180">
    <property type="component" value="Unassembled WGS sequence"/>
</dbReference>
<dbReference type="InterPro" id="IPR013249">
    <property type="entry name" value="RNA_pol_sigma70_r4_t2"/>
</dbReference>
<dbReference type="PANTHER" id="PTHR43133">
    <property type="entry name" value="RNA POLYMERASE ECF-TYPE SIGMA FACTO"/>
    <property type="match status" value="1"/>
</dbReference>
<name>A0ABT0HV00_9BACT</name>
<feature type="domain" description="RNA polymerase sigma factor 70 region 4 type 2" evidence="6">
    <location>
        <begin position="128"/>
        <end position="178"/>
    </location>
</feature>
<dbReference type="InterPro" id="IPR013324">
    <property type="entry name" value="RNA_pol_sigma_r3/r4-like"/>
</dbReference>
<evidence type="ECO:0000259" key="5">
    <source>
        <dbReference type="Pfam" id="PF04542"/>
    </source>
</evidence>
<evidence type="ECO:0000256" key="4">
    <source>
        <dbReference type="ARBA" id="ARBA00023163"/>
    </source>
</evidence>
<dbReference type="InterPro" id="IPR014284">
    <property type="entry name" value="RNA_pol_sigma-70_dom"/>
</dbReference>
<dbReference type="EMBL" id="JALPRF010000008">
    <property type="protein sequence ID" value="MCK8495443.1"/>
    <property type="molecule type" value="Genomic_DNA"/>
</dbReference>
<evidence type="ECO:0000313" key="8">
    <source>
        <dbReference type="Proteomes" id="UP001202180"/>
    </source>
</evidence>
<keyword evidence="8" id="KW-1185">Reference proteome</keyword>
<dbReference type="SUPFAM" id="SSF88659">
    <property type="entry name" value="Sigma3 and sigma4 domains of RNA polymerase sigma factors"/>
    <property type="match status" value="1"/>
</dbReference>
<dbReference type="Gene3D" id="1.10.10.10">
    <property type="entry name" value="Winged helix-like DNA-binding domain superfamily/Winged helix DNA-binding domain"/>
    <property type="match status" value="1"/>
</dbReference>
<evidence type="ECO:0000256" key="1">
    <source>
        <dbReference type="ARBA" id="ARBA00010641"/>
    </source>
</evidence>
<comment type="similarity">
    <text evidence="1">Belongs to the sigma-70 factor family. ECF subfamily.</text>
</comment>
<evidence type="ECO:0000313" key="7">
    <source>
        <dbReference type="EMBL" id="MCK8495443.1"/>
    </source>
</evidence>
<feature type="domain" description="RNA polymerase sigma-70 region 2" evidence="5">
    <location>
        <begin position="32"/>
        <end position="95"/>
    </location>
</feature>
<dbReference type="InterPro" id="IPR007627">
    <property type="entry name" value="RNA_pol_sigma70_r2"/>
</dbReference>
<dbReference type="SUPFAM" id="SSF88946">
    <property type="entry name" value="Sigma2 domain of RNA polymerase sigma factors"/>
    <property type="match status" value="1"/>
</dbReference>
<dbReference type="InterPro" id="IPR039425">
    <property type="entry name" value="RNA_pol_sigma-70-like"/>
</dbReference>
<dbReference type="NCBIfam" id="TIGR02985">
    <property type="entry name" value="Sig70_bacteroi1"/>
    <property type="match status" value="1"/>
</dbReference>
<dbReference type="Pfam" id="PF04542">
    <property type="entry name" value="Sigma70_r2"/>
    <property type="match status" value="1"/>
</dbReference>
<protein>
    <submittedName>
        <fullName evidence="7">RNA polymerase sigma-70 factor</fullName>
    </submittedName>
</protein>
<proteinExistence type="inferred from homology"/>
<keyword evidence="3" id="KW-0731">Sigma factor</keyword>
<dbReference type="Pfam" id="PF08281">
    <property type="entry name" value="Sigma70_r4_2"/>
    <property type="match status" value="1"/>
</dbReference>
<keyword evidence="4" id="KW-0804">Transcription</keyword>
<dbReference type="Gene3D" id="1.10.1740.10">
    <property type="match status" value="1"/>
</dbReference>
<dbReference type="InterPro" id="IPR014327">
    <property type="entry name" value="RNA_pol_sigma70_bacteroid"/>
</dbReference>
<accession>A0ABT0HV00</accession>
<gene>
    <name evidence="7" type="ORF">M0L20_26495</name>
</gene>
<comment type="caution">
    <text evidence="7">The sequence shown here is derived from an EMBL/GenBank/DDBJ whole genome shotgun (WGS) entry which is preliminary data.</text>
</comment>
<reference evidence="7 8" key="1">
    <citation type="submission" date="2022-04" db="EMBL/GenBank/DDBJ databases">
        <title>Spirosoma sp. strain RP8 genome sequencing and assembly.</title>
        <authorList>
            <person name="Jung Y."/>
        </authorList>
    </citation>
    <scope>NUCLEOTIDE SEQUENCE [LARGE SCALE GENOMIC DNA]</scope>
    <source>
        <strain evidence="7 8">RP8</strain>
    </source>
</reference>
<dbReference type="PANTHER" id="PTHR43133:SF46">
    <property type="entry name" value="RNA POLYMERASE SIGMA-70 FACTOR ECF SUBFAMILY"/>
    <property type="match status" value="1"/>
</dbReference>
<keyword evidence="2" id="KW-0805">Transcription regulation</keyword>
<evidence type="ECO:0000259" key="6">
    <source>
        <dbReference type="Pfam" id="PF08281"/>
    </source>
</evidence>
<evidence type="ECO:0000256" key="2">
    <source>
        <dbReference type="ARBA" id="ARBA00023015"/>
    </source>
</evidence>
<evidence type="ECO:0000256" key="3">
    <source>
        <dbReference type="ARBA" id="ARBA00023082"/>
    </source>
</evidence>
<dbReference type="NCBIfam" id="TIGR02937">
    <property type="entry name" value="sigma70-ECF"/>
    <property type="match status" value="1"/>
</dbReference>
<dbReference type="RefSeq" id="WP_248480227.1">
    <property type="nucleotide sequence ID" value="NZ_JALPRF010000008.1"/>
</dbReference>
<sequence>MSSSLSTAYHQYADAQLVSALKGGDRDAFAEIYNRYWSLLYRLSYQKLRARETAEELVQDLFVSIWTKRDQTTIRELRPYLLTALRFSIINHIESLRVHERFVTYYESFLNQTDTEPTDELALQDLTDAVERSLQTLPEKSQQVFRMSRFEYLTIPEIAQRLDLSEKAVEYHLTRTLKVVRENLRDLGALALFFLIQ</sequence>
<organism evidence="7 8">
    <name type="scientific">Spirosoma liriopis</name>
    <dbReference type="NCBI Taxonomy" id="2937440"/>
    <lineage>
        <taxon>Bacteria</taxon>
        <taxon>Pseudomonadati</taxon>
        <taxon>Bacteroidota</taxon>
        <taxon>Cytophagia</taxon>
        <taxon>Cytophagales</taxon>
        <taxon>Cytophagaceae</taxon>
        <taxon>Spirosoma</taxon>
    </lineage>
</organism>
<dbReference type="InterPro" id="IPR013325">
    <property type="entry name" value="RNA_pol_sigma_r2"/>
</dbReference>